<dbReference type="GO" id="GO:0000150">
    <property type="term" value="F:DNA strand exchange activity"/>
    <property type="evidence" value="ECO:0007669"/>
    <property type="project" value="InterPro"/>
</dbReference>
<gene>
    <name evidence="2" type="ORF">DAH51_21165</name>
</gene>
<dbReference type="PROSITE" id="PS51737">
    <property type="entry name" value="RECOMBINASE_DNA_BIND"/>
    <property type="match status" value="1"/>
</dbReference>
<dbReference type="InterPro" id="IPR038109">
    <property type="entry name" value="DNA_bind_recomb_sf"/>
</dbReference>
<dbReference type="InterPro" id="IPR050639">
    <property type="entry name" value="SSR_resolvase"/>
</dbReference>
<organism evidence="2 3">
    <name type="scientific">Sphingobium yanoikuyae</name>
    <name type="common">Sphingomonas yanoikuyae</name>
    <dbReference type="NCBI Taxonomy" id="13690"/>
    <lineage>
        <taxon>Bacteria</taxon>
        <taxon>Pseudomonadati</taxon>
        <taxon>Pseudomonadota</taxon>
        <taxon>Alphaproteobacteria</taxon>
        <taxon>Sphingomonadales</taxon>
        <taxon>Sphingomonadaceae</taxon>
        <taxon>Sphingobium</taxon>
    </lineage>
</organism>
<comment type="caution">
    <text evidence="2">The sequence shown here is derived from an EMBL/GenBank/DDBJ whole genome shotgun (WGS) entry which is preliminary data.</text>
</comment>
<proteinExistence type="predicted"/>
<dbReference type="PANTHER" id="PTHR30461">
    <property type="entry name" value="DNA-INVERTASE FROM LAMBDOID PROPHAGE"/>
    <property type="match status" value="1"/>
</dbReference>
<dbReference type="SUPFAM" id="SSF53041">
    <property type="entry name" value="Resolvase-like"/>
    <property type="match status" value="1"/>
</dbReference>
<dbReference type="Proteomes" id="UP000287401">
    <property type="component" value="Unassembled WGS sequence"/>
</dbReference>
<evidence type="ECO:0000313" key="2">
    <source>
        <dbReference type="EMBL" id="RSU52498.1"/>
    </source>
</evidence>
<dbReference type="InterPro" id="IPR006119">
    <property type="entry name" value="Resolv_N"/>
</dbReference>
<dbReference type="Gene3D" id="3.40.50.1390">
    <property type="entry name" value="Resolvase, N-terminal catalytic domain"/>
    <property type="match status" value="1"/>
</dbReference>
<dbReference type="AlphaFoldDB" id="A0A430BLP8"/>
<dbReference type="CDD" id="cd00338">
    <property type="entry name" value="Ser_Recombinase"/>
    <property type="match status" value="1"/>
</dbReference>
<sequence length="496" mass="55986">MSTDHQKYSTENQADAIRSYAQRRNMEIVRTYADEGKSGLSIHGRDALQQIIEDVTAGNPGFSVILVYDVSRWGRFQDADESAYYEYICRRAGIDVHYCAEQFENDGSPVATMAKGFKRWMAGEYSRELSTKVFVGQCRLIELGFRQGGPAGFGLRRTLVDQNGAEKGALSRGEHKSIQTDRVVLSPGPDQEVAVVRRIYSSFVVDRLTEREIADQLNKSGICTDMGKPWTRGTVHQILINEKYIGNNVWNRVSNKLKKKRVRNDPAMWIRAERAFTPIVDPGLHNAAQIIIRERSARLSDEEMLGALTGLLKSHGLLSGIIIDESEGLPSSSSYRSRFGSLLRAYSLVGYQPMRDYQYVEINRQLRALYPDVIDKVIDGFNAIGAEIEKSDDDLLMVNGQFSISVVIVRCQRTPAGSARWKVRFDTSLAPDITVAIRMDPTNRTASDYYIFPRLDRLGSALRLAEENVFMLDAYRFDSLDLLFRLGEQYNLLEAA</sequence>
<accession>A0A430BLP8</accession>
<evidence type="ECO:0000313" key="3">
    <source>
        <dbReference type="Proteomes" id="UP000287401"/>
    </source>
</evidence>
<name>A0A430BLP8_SPHYA</name>
<dbReference type="Gene3D" id="3.90.1750.20">
    <property type="entry name" value="Putative Large Serine Recombinase, Chain B, Domain 2"/>
    <property type="match status" value="1"/>
</dbReference>
<dbReference type="FunFam" id="3.40.50.1390:FF:000008">
    <property type="entry name" value="DNA recombinase"/>
    <property type="match status" value="1"/>
</dbReference>
<dbReference type="GO" id="GO:0003677">
    <property type="term" value="F:DNA binding"/>
    <property type="evidence" value="ECO:0007669"/>
    <property type="project" value="InterPro"/>
</dbReference>
<dbReference type="Pfam" id="PF07508">
    <property type="entry name" value="Recombinase"/>
    <property type="match status" value="1"/>
</dbReference>
<dbReference type="PANTHER" id="PTHR30461:SF23">
    <property type="entry name" value="DNA RECOMBINASE-RELATED"/>
    <property type="match status" value="1"/>
</dbReference>
<dbReference type="InterPro" id="IPR036162">
    <property type="entry name" value="Resolvase-like_N_sf"/>
</dbReference>
<dbReference type="EMBL" id="QRAL01000033">
    <property type="protein sequence ID" value="RSU52498.1"/>
    <property type="molecule type" value="Genomic_DNA"/>
</dbReference>
<feature type="domain" description="Recombinase" evidence="1">
    <location>
        <begin position="177"/>
        <end position="298"/>
    </location>
</feature>
<dbReference type="SMART" id="SM00857">
    <property type="entry name" value="Resolvase"/>
    <property type="match status" value="1"/>
</dbReference>
<reference evidence="2 3" key="1">
    <citation type="submission" date="2018-07" db="EMBL/GenBank/DDBJ databases">
        <title>Genomic and Epidemiologic Investigation of an Indolent Hospital Outbreak.</title>
        <authorList>
            <person name="Johnson R.C."/>
            <person name="Deming C."/>
            <person name="Conlan S."/>
            <person name="Zellmer C.J."/>
            <person name="Michelin A.V."/>
            <person name="Lee-Lin S."/>
            <person name="Thomas P.J."/>
            <person name="Park M."/>
            <person name="Weingarten R.A."/>
            <person name="Less J."/>
            <person name="Dekker J.P."/>
            <person name="Frank K.M."/>
            <person name="Musser K.A."/>
            <person name="Mcquiston J.R."/>
            <person name="Henderson D.K."/>
            <person name="Lau A.F."/>
            <person name="Palmore T.N."/>
            <person name="Segre J.A."/>
        </authorList>
    </citation>
    <scope>NUCLEOTIDE SEQUENCE [LARGE SCALE GENOMIC DNA]</scope>
    <source>
        <strain evidence="2 3">SK-NIH.Env6_1116</strain>
    </source>
</reference>
<dbReference type="Pfam" id="PF00239">
    <property type="entry name" value="Resolvase"/>
    <property type="match status" value="1"/>
</dbReference>
<evidence type="ECO:0000259" key="1">
    <source>
        <dbReference type="PROSITE" id="PS51737"/>
    </source>
</evidence>
<dbReference type="InterPro" id="IPR011109">
    <property type="entry name" value="DNA_bind_recombinase_dom"/>
</dbReference>
<protein>
    <submittedName>
        <fullName evidence="2">Recombinase family protein</fullName>
    </submittedName>
</protein>